<comment type="caution">
    <text evidence="10">The sequence shown here is derived from an EMBL/GenBank/DDBJ whole genome shotgun (WGS) entry which is preliminary data.</text>
</comment>
<dbReference type="HOGENOM" id="CLU_079423_0_0_1"/>
<dbReference type="STRING" id="1206466.K0KZW5"/>
<keyword evidence="3 8" id="KW-0732">Signal</keyword>
<dbReference type="InterPro" id="IPR056790">
    <property type="entry name" value="Ribophorin_II_C"/>
</dbReference>
<feature type="transmembrane region" description="Helical" evidence="7">
    <location>
        <begin position="215"/>
        <end position="237"/>
    </location>
</feature>
<dbReference type="AlphaFoldDB" id="K0KZW5"/>
<evidence type="ECO:0000256" key="5">
    <source>
        <dbReference type="ARBA" id="ARBA00022989"/>
    </source>
</evidence>
<dbReference type="eggNOG" id="KOG2447">
    <property type="taxonomic scope" value="Eukaryota"/>
</dbReference>
<keyword evidence="5 7" id="KW-1133">Transmembrane helix</keyword>
<evidence type="ECO:0000256" key="1">
    <source>
        <dbReference type="ARBA" id="ARBA00004477"/>
    </source>
</evidence>
<dbReference type="UniPathway" id="UPA00378"/>
<dbReference type="InParanoid" id="K0KZW5"/>
<dbReference type="PANTHER" id="PTHR12640">
    <property type="entry name" value="RIBOPHORIN II"/>
    <property type="match status" value="1"/>
</dbReference>
<dbReference type="PANTHER" id="PTHR12640:SF0">
    <property type="entry name" value="DOLICHYL-DIPHOSPHOOLIGOSACCHARIDE--PROTEIN GLYCOSYLTRANSFERASE SUBUNIT 2"/>
    <property type="match status" value="1"/>
</dbReference>
<gene>
    <name evidence="10" type="ORF">BN7_6492</name>
</gene>
<evidence type="ECO:0000256" key="2">
    <source>
        <dbReference type="ARBA" id="ARBA00022692"/>
    </source>
</evidence>
<sequence length="275" mass="30640">MQFQSLISFIILAVLGSAYQISNGLTKYNNKELTFSQNEPSLESIILNETNSKVELNFQILGNEQPEQLSIRLKNSENVETSYKPILKSIGDGKFNAKLLISFDSLPSLFQISSKLSIDLLVGSRKDSNPIFSKIGDIELTNELISKNFGNYEKPQRFESLPEINHIFQQPPKTVNPQIALTFSTGSILVLGGLILVWGGQGLINFKNFPSGLDLIYSIVFIGLISSFEIVFFQYYYGSTIFQTIGKSTILLGPTLFFGSKVLNYVGKLRLAGKR</sequence>
<dbReference type="Proteomes" id="UP000009328">
    <property type="component" value="Unassembled WGS sequence"/>
</dbReference>
<evidence type="ECO:0000256" key="8">
    <source>
        <dbReference type="SAM" id="SignalP"/>
    </source>
</evidence>
<protein>
    <submittedName>
        <fullName evidence="10">Dolichyl-diphosphooligosaccharide-protein glycosyltransferase subunit</fullName>
        <ecNumber evidence="10">2.4.1.119</ecNumber>
    </submittedName>
</protein>
<evidence type="ECO:0000259" key="9">
    <source>
        <dbReference type="Pfam" id="PF25147"/>
    </source>
</evidence>
<dbReference type="GO" id="GO:0006487">
    <property type="term" value="P:protein N-linked glycosylation"/>
    <property type="evidence" value="ECO:0007669"/>
    <property type="project" value="TreeGrafter"/>
</dbReference>
<reference evidence="10 11" key="1">
    <citation type="journal article" date="2012" name="Eukaryot. Cell">
        <title>Draft genome sequence of Wickerhamomyces ciferrii NRRL Y-1031 F-60-10.</title>
        <authorList>
            <person name="Schneider J."/>
            <person name="Andrea H."/>
            <person name="Blom J."/>
            <person name="Jaenicke S."/>
            <person name="Ruckert C."/>
            <person name="Schorsch C."/>
            <person name="Szczepanowski R."/>
            <person name="Farwick M."/>
            <person name="Goesmann A."/>
            <person name="Puhler A."/>
            <person name="Schaffer S."/>
            <person name="Tauch A."/>
            <person name="Kohler T."/>
            <person name="Brinkrolf K."/>
        </authorList>
    </citation>
    <scope>NUCLEOTIDE SEQUENCE [LARGE SCALE GENOMIC DNA]</scope>
    <source>
        <strain evidence="11">ATCC 14091 / BCRC 22168 / CBS 111 / JCM 3599 / NBRC 0793 / NRRL Y-1031 F-60-10</strain>
    </source>
</reference>
<dbReference type="EC" id="2.4.1.119" evidence="10"/>
<keyword evidence="2 7" id="KW-0812">Transmembrane</keyword>
<evidence type="ECO:0000256" key="3">
    <source>
        <dbReference type="ARBA" id="ARBA00022729"/>
    </source>
</evidence>
<evidence type="ECO:0000256" key="6">
    <source>
        <dbReference type="ARBA" id="ARBA00023136"/>
    </source>
</evidence>
<keyword evidence="11" id="KW-1185">Reference proteome</keyword>
<dbReference type="InterPro" id="IPR008814">
    <property type="entry name" value="Swp1"/>
</dbReference>
<dbReference type="FunCoup" id="K0KZW5">
    <property type="interactions" value="180"/>
</dbReference>
<feature type="transmembrane region" description="Helical" evidence="7">
    <location>
        <begin position="179"/>
        <end position="203"/>
    </location>
</feature>
<proteinExistence type="predicted"/>
<accession>K0KZW5</accession>
<feature type="signal peptide" evidence="8">
    <location>
        <begin position="1"/>
        <end position="18"/>
    </location>
</feature>
<keyword evidence="10" id="KW-0808">Transferase</keyword>
<comment type="subcellular location">
    <subcellularLocation>
        <location evidence="1">Endoplasmic reticulum membrane</location>
        <topology evidence="1">Multi-pass membrane protein</topology>
    </subcellularLocation>
</comment>
<feature type="chain" id="PRO_5044246978" evidence="8">
    <location>
        <begin position="19"/>
        <end position="275"/>
    </location>
</feature>
<keyword evidence="6 7" id="KW-0472">Membrane</keyword>
<dbReference type="GO" id="GO:0008250">
    <property type="term" value="C:oligosaccharyltransferase complex"/>
    <property type="evidence" value="ECO:0007669"/>
    <property type="project" value="InterPro"/>
</dbReference>
<evidence type="ECO:0000313" key="10">
    <source>
        <dbReference type="EMBL" id="CCH46889.1"/>
    </source>
</evidence>
<dbReference type="Pfam" id="PF25147">
    <property type="entry name" value="Ribophorin_II_C"/>
    <property type="match status" value="1"/>
</dbReference>
<evidence type="ECO:0000256" key="4">
    <source>
        <dbReference type="ARBA" id="ARBA00022824"/>
    </source>
</evidence>
<name>K0KZW5_WICCF</name>
<dbReference type="GO" id="GO:0016757">
    <property type="term" value="F:glycosyltransferase activity"/>
    <property type="evidence" value="ECO:0007669"/>
    <property type="project" value="UniProtKB-KW"/>
</dbReference>
<feature type="domain" description="Ribophorin II C-terminal" evidence="9">
    <location>
        <begin position="168"/>
        <end position="268"/>
    </location>
</feature>
<organism evidence="10 11">
    <name type="scientific">Wickerhamomyces ciferrii (strain ATCC 14091 / BCRC 22168 / CBS 111 / JCM 3599 / NBRC 0793 / NRRL Y-1031 F-60-10)</name>
    <name type="common">Yeast</name>
    <name type="synonym">Pichia ciferrii</name>
    <dbReference type="NCBI Taxonomy" id="1206466"/>
    <lineage>
        <taxon>Eukaryota</taxon>
        <taxon>Fungi</taxon>
        <taxon>Dikarya</taxon>
        <taxon>Ascomycota</taxon>
        <taxon>Saccharomycotina</taxon>
        <taxon>Saccharomycetes</taxon>
        <taxon>Phaffomycetales</taxon>
        <taxon>Wickerhamomycetaceae</taxon>
        <taxon>Wickerhamomyces</taxon>
    </lineage>
</organism>
<evidence type="ECO:0000313" key="11">
    <source>
        <dbReference type="Proteomes" id="UP000009328"/>
    </source>
</evidence>
<dbReference type="EMBL" id="CAIF01000279">
    <property type="protein sequence ID" value="CCH46889.1"/>
    <property type="molecule type" value="Genomic_DNA"/>
</dbReference>
<evidence type="ECO:0000256" key="7">
    <source>
        <dbReference type="SAM" id="Phobius"/>
    </source>
</evidence>
<keyword evidence="10" id="KW-0328">Glycosyltransferase</keyword>
<keyword evidence="4" id="KW-0256">Endoplasmic reticulum</keyword>